<protein>
    <submittedName>
        <fullName evidence="2">Uncharacterized protein</fullName>
    </submittedName>
</protein>
<keyword evidence="1" id="KW-0472">Membrane</keyword>
<dbReference type="RefSeq" id="WP_093975305.1">
    <property type="nucleotide sequence ID" value="NZ_FXXQ01000012.1"/>
</dbReference>
<accession>A0A238J578</accession>
<sequence>MFFAFWGSLVIGGITAYLAEKWDFTHHGYLQAIIIATGSVVLLYMARVMFGISFGSHGVNAIVGALGALILIPSEVIARKRRNKR</sequence>
<dbReference type="OrthoDB" id="7658829at2"/>
<evidence type="ECO:0000313" key="3">
    <source>
        <dbReference type="Proteomes" id="UP000201838"/>
    </source>
</evidence>
<dbReference type="EMBL" id="FXXQ01000012">
    <property type="protein sequence ID" value="SMX25100.1"/>
    <property type="molecule type" value="Genomic_DNA"/>
</dbReference>
<evidence type="ECO:0000256" key="1">
    <source>
        <dbReference type="SAM" id="Phobius"/>
    </source>
</evidence>
<feature type="transmembrane region" description="Helical" evidence="1">
    <location>
        <begin position="28"/>
        <end position="46"/>
    </location>
</feature>
<name>A0A238J578_9RHOB</name>
<dbReference type="Proteomes" id="UP000201838">
    <property type="component" value="Unassembled WGS sequence"/>
</dbReference>
<proteinExistence type="predicted"/>
<reference evidence="2 3" key="1">
    <citation type="submission" date="2017-05" db="EMBL/GenBank/DDBJ databases">
        <authorList>
            <person name="Song R."/>
            <person name="Chenine A.L."/>
            <person name="Ruprecht R.M."/>
        </authorList>
    </citation>
    <scope>NUCLEOTIDE SEQUENCE [LARGE SCALE GENOMIC DNA]</scope>
    <source>
        <strain evidence="2 3">CECT 8489</strain>
    </source>
</reference>
<keyword evidence="3" id="KW-1185">Reference proteome</keyword>
<evidence type="ECO:0000313" key="2">
    <source>
        <dbReference type="EMBL" id="SMX25100.1"/>
    </source>
</evidence>
<feature type="transmembrane region" description="Helical" evidence="1">
    <location>
        <begin position="58"/>
        <end position="78"/>
    </location>
</feature>
<keyword evidence="1" id="KW-0812">Transmembrane</keyword>
<gene>
    <name evidence="2" type="ORF">BOA8489_03234</name>
</gene>
<organism evidence="2 3">
    <name type="scientific">Boseongicola aestuarii</name>
    <dbReference type="NCBI Taxonomy" id="1470561"/>
    <lineage>
        <taxon>Bacteria</taxon>
        <taxon>Pseudomonadati</taxon>
        <taxon>Pseudomonadota</taxon>
        <taxon>Alphaproteobacteria</taxon>
        <taxon>Rhodobacterales</taxon>
        <taxon>Paracoccaceae</taxon>
        <taxon>Boseongicola</taxon>
    </lineage>
</organism>
<dbReference type="AlphaFoldDB" id="A0A238J578"/>
<keyword evidence="1" id="KW-1133">Transmembrane helix</keyword>